<evidence type="ECO:0000313" key="2">
    <source>
        <dbReference type="EMBL" id="JAH61962.1"/>
    </source>
</evidence>
<evidence type="ECO:0000256" key="1">
    <source>
        <dbReference type="SAM" id="Phobius"/>
    </source>
</evidence>
<keyword evidence="1" id="KW-0472">Membrane</keyword>
<organism evidence="2">
    <name type="scientific">Anguilla anguilla</name>
    <name type="common">European freshwater eel</name>
    <name type="synonym">Muraena anguilla</name>
    <dbReference type="NCBI Taxonomy" id="7936"/>
    <lineage>
        <taxon>Eukaryota</taxon>
        <taxon>Metazoa</taxon>
        <taxon>Chordata</taxon>
        <taxon>Craniata</taxon>
        <taxon>Vertebrata</taxon>
        <taxon>Euteleostomi</taxon>
        <taxon>Actinopterygii</taxon>
        <taxon>Neopterygii</taxon>
        <taxon>Teleostei</taxon>
        <taxon>Anguilliformes</taxon>
        <taxon>Anguillidae</taxon>
        <taxon>Anguilla</taxon>
    </lineage>
</organism>
<keyword evidence="1" id="KW-0812">Transmembrane</keyword>
<reference evidence="2" key="2">
    <citation type="journal article" date="2015" name="Fish Shellfish Immunol.">
        <title>Early steps in the European eel (Anguilla anguilla)-Vibrio vulnificus interaction in the gills: Role of the RtxA13 toxin.</title>
        <authorList>
            <person name="Callol A."/>
            <person name="Pajuelo D."/>
            <person name="Ebbesson L."/>
            <person name="Teles M."/>
            <person name="MacKenzie S."/>
            <person name="Amaro C."/>
        </authorList>
    </citation>
    <scope>NUCLEOTIDE SEQUENCE</scope>
</reference>
<protein>
    <submittedName>
        <fullName evidence="2">Uncharacterized protein</fullName>
    </submittedName>
</protein>
<accession>A0A0E9U8B3</accession>
<name>A0A0E9U8B3_ANGAN</name>
<proteinExistence type="predicted"/>
<dbReference type="EMBL" id="GBXM01046615">
    <property type="protein sequence ID" value="JAH61962.1"/>
    <property type="molecule type" value="Transcribed_RNA"/>
</dbReference>
<feature type="transmembrane region" description="Helical" evidence="1">
    <location>
        <begin position="12"/>
        <end position="32"/>
    </location>
</feature>
<reference evidence="2" key="1">
    <citation type="submission" date="2014-11" db="EMBL/GenBank/DDBJ databases">
        <authorList>
            <person name="Amaro Gonzalez C."/>
        </authorList>
    </citation>
    <scope>NUCLEOTIDE SEQUENCE</scope>
</reference>
<sequence length="55" mass="6477">MFGGEFCDENKGIVHFLWFLTILSVLACVFVWSSQFFKYIFREVSDNLPAVPWKI</sequence>
<keyword evidence="1" id="KW-1133">Transmembrane helix</keyword>
<dbReference type="AlphaFoldDB" id="A0A0E9U8B3"/>